<proteinExistence type="predicted"/>
<evidence type="ECO:0000313" key="2">
    <source>
        <dbReference type="EMBL" id="GAA0579440.1"/>
    </source>
</evidence>
<keyword evidence="1" id="KW-0732">Signal</keyword>
<feature type="chain" id="PRO_5047239919" description="Lipoprotein" evidence="1">
    <location>
        <begin position="23"/>
        <end position="190"/>
    </location>
</feature>
<dbReference type="EMBL" id="BAAADD010000008">
    <property type="protein sequence ID" value="GAA0579440.1"/>
    <property type="molecule type" value="Genomic_DNA"/>
</dbReference>
<organism evidence="2 3">
    <name type="scientific">Rhizomicrobium electricum</name>
    <dbReference type="NCBI Taxonomy" id="480070"/>
    <lineage>
        <taxon>Bacteria</taxon>
        <taxon>Pseudomonadati</taxon>
        <taxon>Pseudomonadota</taxon>
        <taxon>Alphaproteobacteria</taxon>
        <taxon>Micropepsales</taxon>
        <taxon>Micropepsaceae</taxon>
        <taxon>Rhizomicrobium</taxon>
    </lineage>
</organism>
<keyword evidence="3" id="KW-1185">Reference proteome</keyword>
<dbReference type="RefSeq" id="WP_208393947.1">
    <property type="nucleotide sequence ID" value="NZ_BAAADD010000008.1"/>
</dbReference>
<evidence type="ECO:0000256" key="1">
    <source>
        <dbReference type="SAM" id="SignalP"/>
    </source>
</evidence>
<evidence type="ECO:0000313" key="3">
    <source>
        <dbReference type="Proteomes" id="UP001499951"/>
    </source>
</evidence>
<reference evidence="3" key="1">
    <citation type="journal article" date="2019" name="Int. J. Syst. Evol. Microbiol.">
        <title>The Global Catalogue of Microorganisms (GCM) 10K type strain sequencing project: providing services to taxonomists for standard genome sequencing and annotation.</title>
        <authorList>
            <consortium name="The Broad Institute Genomics Platform"/>
            <consortium name="The Broad Institute Genome Sequencing Center for Infectious Disease"/>
            <person name="Wu L."/>
            <person name="Ma J."/>
        </authorList>
    </citation>
    <scope>NUCLEOTIDE SEQUENCE [LARGE SCALE GENOMIC DNA]</scope>
    <source>
        <strain evidence="3">JCM 15089</strain>
    </source>
</reference>
<gene>
    <name evidence="2" type="ORF">GCM10008942_30420</name>
</gene>
<sequence>MRSAIVLLLVFAAWTLTVPASAASVAVPSNPEMKAIFDADQSERQADKVNWEAVAAADKVRRARTATLLSQGALHSGDDYLEAAFVFQHGDSANDYLLAHILATVAVNKGNKDGVWIAAATLDRYLMKIGQKQVFGTQYVTPQFLDPKASGPWTQEPYDRSLISDALRKELEVPPQAEQAEELKKMIDRR</sequence>
<protein>
    <recommendedName>
        <fullName evidence="4">Lipoprotein</fullName>
    </recommendedName>
</protein>
<accession>A0ABP3Q4A3</accession>
<comment type="caution">
    <text evidence="2">The sequence shown here is derived from an EMBL/GenBank/DDBJ whole genome shotgun (WGS) entry which is preliminary data.</text>
</comment>
<dbReference type="Proteomes" id="UP001499951">
    <property type="component" value="Unassembled WGS sequence"/>
</dbReference>
<evidence type="ECO:0008006" key="4">
    <source>
        <dbReference type="Google" id="ProtNLM"/>
    </source>
</evidence>
<feature type="signal peptide" evidence="1">
    <location>
        <begin position="1"/>
        <end position="22"/>
    </location>
</feature>
<name>A0ABP3Q4A3_9PROT</name>